<evidence type="ECO:0000256" key="11">
    <source>
        <dbReference type="PROSITE-ProRule" id="PRU00421"/>
    </source>
</evidence>
<evidence type="ECO:0000256" key="4">
    <source>
        <dbReference type="ARBA" id="ARBA00022597"/>
    </source>
</evidence>
<evidence type="ECO:0000256" key="3">
    <source>
        <dbReference type="ARBA" id="ARBA00022475"/>
    </source>
</evidence>
<dbReference type="CDD" id="cd00212">
    <property type="entry name" value="PTS_IIB_glc"/>
    <property type="match status" value="1"/>
</dbReference>
<evidence type="ECO:0000313" key="16">
    <source>
        <dbReference type="EMBL" id="PRR81523.1"/>
    </source>
</evidence>
<evidence type="ECO:0000259" key="15">
    <source>
        <dbReference type="PROSITE" id="PS51103"/>
    </source>
</evidence>
<dbReference type="PROSITE" id="PS00371">
    <property type="entry name" value="PTS_EIIA_TYPE_1_HIS"/>
    <property type="match status" value="1"/>
</dbReference>
<dbReference type="NCBIfam" id="TIGR01995">
    <property type="entry name" value="PTS-II-ABC-beta"/>
    <property type="match status" value="1"/>
</dbReference>
<dbReference type="InterPro" id="IPR010973">
    <property type="entry name" value="PTS_IIBC_sucr"/>
</dbReference>
<dbReference type="InterPro" id="IPR018113">
    <property type="entry name" value="PTrfase_EIIB_Cys"/>
</dbReference>
<dbReference type="PROSITE" id="PS51103">
    <property type="entry name" value="PTS_EIIC_TYPE_1"/>
    <property type="match status" value="1"/>
</dbReference>
<dbReference type="InterPro" id="IPR001996">
    <property type="entry name" value="PTS_IIB_1"/>
</dbReference>
<reference evidence="16 17" key="1">
    <citation type="submission" date="2018-03" db="EMBL/GenBank/DDBJ databases">
        <title>Genome sequence of Clostridium vincentii DSM 10228.</title>
        <authorList>
            <person name="Poehlein A."/>
            <person name="Daniel R."/>
        </authorList>
    </citation>
    <scope>NUCLEOTIDE SEQUENCE [LARGE SCALE GENOMIC DNA]</scope>
    <source>
        <strain evidence="16 17">DSM 10228</strain>
    </source>
</reference>
<keyword evidence="5" id="KW-0808">Transferase</keyword>
<evidence type="ECO:0000256" key="2">
    <source>
        <dbReference type="ARBA" id="ARBA00022448"/>
    </source>
</evidence>
<comment type="subcellular location">
    <subcellularLocation>
        <location evidence="1">Cell membrane</location>
        <topology evidence="1">Multi-pass membrane protein</topology>
    </subcellularLocation>
</comment>
<dbReference type="SUPFAM" id="SSF55604">
    <property type="entry name" value="Glucose permease domain IIB"/>
    <property type="match status" value="1"/>
</dbReference>
<evidence type="ECO:0000256" key="12">
    <source>
        <dbReference type="SAM" id="Phobius"/>
    </source>
</evidence>
<dbReference type="Pfam" id="PF00367">
    <property type="entry name" value="PTS_EIIB"/>
    <property type="match status" value="1"/>
</dbReference>
<dbReference type="PANTHER" id="PTHR30175">
    <property type="entry name" value="PHOSPHOTRANSFERASE SYSTEM TRANSPORT PROTEIN"/>
    <property type="match status" value="1"/>
</dbReference>
<keyword evidence="9 12" id="KW-1133">Transmembrane helix</keyword>
<keyword evidence="2" id="KW-0813">Transport</keyword>
<evidence type="ECO:0000256" key="7">
    <source>
        <dbReference type="ARBA" id="ARBA00022692"/>
    </source>
</evidence>
<feature type="transmembrane region" description="Helical" evidence="12">
    <location>
        <begin position="108"/>
        <end position="132"/>
    </location>
</feature>
<evidence type="ECO:0000259" key="14">
    <source>
        <dbReference type="PROSITE" id="PS51098"/>
    </source>
</evidence>
<evidence type="ECO:0000313" key="17">
    <source>
        <dbReference type="Proteomes" id="UP000239471"/>
    </source>
</evidence>
<feature type="domain" description="PTS EIIA type-1" evidence="13">
    <location>
        <begin position="491"/>
        <end position="595"/>
    </location>
</feature>
<accession>A0A2T0BCG5</accession>
<dbReference type="PROSITE" id="PS01035">
    <property type="entry name" value="PTS_EIIB_TYPE_1_CYS"/>
    <property type="match status" value="1"/>
</dbReference>
<dbReference type="GO" id="GO:0005886">
    <property type="term" value="C:plasma membrane"/>
    <property type="evidence" value="ECO:0007669"/>
    <property type="project" value="UniProtKB-SubCell"/>
</dbReference>
<dbReference type="GO" id="GO:0009401">
    <property type="term" value="P:phosphoenolpyruvate-dependent sugar phosphotransferase system"/>
    <property type="evidence" value="ECO:0007669"/>
    <property type="project" value="UniProtKB-KW"/>
</dbReference>
<evidence type="ECO:0000256" key="9">
    <source>
        <dbReference type="ARBA" id="ARBA00022989"/>
    </source>
</evidence>
<keyword evidence="17" id="KW-1185">Reference proteome</keyword>
<evidence type="ECO:0000256" key="10">
    <source>
        <dbReference type="ARBA" id="ARBA00023136"/>
    </source>
</evidence>
<proteinExistence type="predicted"/>
<dbReference type="InterPro" id="IPR036878">
    <property type="entry name" value="Glu_permease_IIB"/>
</dbReference>
<keyword evidence="8" id="KW-0418">Kinase</keyword>
<name>A0A2T0BCG5_9CLOT</name>
<dbReference type="Gene3D" id="2.70.70.10">
    <property type="entry name" value="Glucose Permease (Domain IIA)"/>
    <property type="match status" value="1"/>
</dbReference>
<keyword evidence="3" id="KW-1003">Cell membrane</keyword>
<gene>
    <name evidence="16" type="primary">sacX_3</name>
    <name evidence="16" type="ORF">CLVI_24520</name>
</gene>
<dbReference type="InterPro" id="IPR050558">
    <property type="entry name" value="PTS_Sugar-Specific_Components"/>
</dbReference>
<dbReference type="InterPro" id="IPR001127">
    <property type="entry name" value="PTS_EIIA_1_perm"/>
</dbReference>
<dbReference type="PROSITE" id="PS51093">
    <property type="entry name" value="PTS_EIIA_TYPE_1"/>
    <property type="match status" value="1"/>
</dbReference>
<keyword evidence="7 12" id="KW-0812">Transmembrane</keyword>
<dbReference type="AlphaFoldDB" id="A0A2T0BCG5"/>
<organism evidence="16 17">
    <name type="scientific">Clostridium vincentii</name>
    <dbReference type="NCBI Taxonomy" id="52704"/>
    <lineage>
        <taxon>Bacteria</taxon>
        <taxon>Bacillati</taxon>
        <taxon>Bacillota</taxon>
        <taxon>Clostridia</taxon>
        <taxon>Eubacteriales</taxon>
        <taxon>Clostridiaceae</taxon>
        <taxon>Clostridium</taxon>
    </lineage>
</organism>
<dbReference type="EMBL" id="PVXQ01000028">
    <property type="protein sequence ID" value="PRR81523.1"/>
    <property type="molecule type" value="Genomic_DNA"/>
</dbReference>
<feature type="transmembrane region" description="Helical" evidence="12">
    <location>
        <begin position="144"/>
        <end position="165"/>
    </location>
</feature>
<feature type="transmembrane region" description="Helical" evidence="12">
    <location>
        <begin position="288"/>
        <end position="309"/>
    </location>
</feature>
<feature type="transmembrane region" description="Helical" evidence="12">
    <location>
        <begin position="429"/>
        <end position="451"/>
    </location>
</feature>
<evidence type="ECO:0000259" key="13">
    <source>
        <dbReference type="PROSITE" id="PS51093"/>
    </source>
</evidence>
<dbReference type="FunFam" id="2.70.70.10:FF:000001">
    <property type="entry name" value="PTS system glucose-specific IIA component"/>
    <property type="match status" value="1"/>
</dbReference>
<dbReference type="InterPro" id="IPR011055">
    <property type="entry name" value="Dup_hybrid_motif"/>
</dbReference>
<dbReference type="InterPro" id="IPR011297">
    <property type="entry name" value="PTS_IIABC_b_glu"/>
</dbReference>
<dbReference type="GO" id="GO:0090589">
    <property type="term" value="F:protein-phosphocysteine-trehalose phosphotransferase system transporter activity"/>
    <property type="evidence" value="ECO:0007669"/>
    <property type="project" value="TreeGrafter"/>
</dbReference>
<dbReference type="OrthoDB" id="92465at2"/>
<dbReference type="NCBIfam" id="TIGR01996">
    <property type="entry name" value="PTS-II-BC-sucr"/>
    <property type="match status" value="1"/>
</dbReference>
<dbReference type="GO" id="GO:0015771">
    <property type="term" value="P:trehalose transport"/>
    <property type="evidence" value="ECO:0007669"/>
    <property type="project" value="TreeGrafter"/>
</dbReference>
<feature type="transmembrane region" description="Helical" evidence="12">
    <location>
        <begin position="215"/>
        <end position="234"/>
    </location>
</feature>
<dbReference type="FunFam" id="3.30.1360.60:FF:000001">
    <property type="entry name" value="PTS system glucose-specific IIBC component PtsG"/>
    <property type="match status" value="1"/>
</dbReference>
<keyword evidence="4" id="KW-0762">Sugar transport</keyword>
<dbReference type="GO" id="GO:0016301">
    <property type="term" value="F:kinase activity"/>
    <property type="evidence" value="ECO:0007669"/>
    <property type="project" value="UniProtKB-KW"/>
</dbReference>
<dbReference type="Gene3D" id="3.30.1360.60">
    <property type="entry name" value="Glucose permease domain IIB"/>
    <property type="match status" value="1"/>
</dbReference>
<protein>
    <submittedName>
        <fullName evidence="16">Negative regulator of SacY activity</fullName>
    </submittedName>
</protein>
<dbReference type="Pfam" id="PF00358">
    <property type="entry name" value="PTS_EIIA_1"/>
    <property type="match status" value="1"/>
</dbReference>
<comment type="caution">
    <text evidence="16">The sequence shown here is derived from an EMBL/GenBank/DDBJ whole genome shotgun (WGS) entry which is preliminary data.</text>
</comment>
<dbReference type="PROSITE" id="PS51098">
    <property type="entry name" value="PTS_EIIB_TYPE_1"/>
    <property type="match status" value="1"/>
</dbReference>
<feature type="active site" description="Phosphocysteine intermediate; for EIIB activity" evidence="11">
    <location>
        <position position="26"/>
    </location>
</feature>
<dbReference type="NCBIfam" id="TIGR00830">
    <property type="entry name" value="PTBA"/>
    <property type="match status" value="1"/>
</dbReference>
<feature type="domain" description="PTS EIIC type-1" evidence="15">
    <location>
        <begin position="107"/>
        <end position="466"/>
    </location>
</feature>
<evidence type="ECO:0000256" key="1">
    <source>
        <dbReference type="ARBA" id="ARBA00004651"/>
    </source>
</evidence>
<dbReference type="GO" id="GO:0008982">
    <property type="term" value="F:protein-N(PI)-phosphohistidine-sugar phosphotransferase activity"/>
    <property type="evidence" value="ECO:0007669"/>
    <property type="project" value="InterPro"/>
</dbReference>
<feature type="transmembrane region" description="Helical" evidence="12">
    <location>
        <begin position="246"/>
        <end position="268"/>
    </location>
</feature>
<feature type="transmembrane region" description="Helical" evidence="12">
    <location>
        <begin position="177"/>
        <end position="195"/>
    </location>
</feature>
<keyword evidence="10 12" id="KW-0472">Membrane</keyword>
<dbReference type="SUPFAM" id="SSF51261">
    <property type="entry name" value="Duplicated hybrid motif"/>
    <property type="match status" value="1"/>
</dbReference>
<feature type="domain" description="PTS EIIB type-1" evidence="14">
    <location>
        <begin position="4"/>
        <end position="87"/>
    </location>
</feature>
<dbReference type="PANTHER" id="PTHR30175:SF7">
    <property type="entry name" value="NEGATIVE REGULATOR OF SACY ACTIVITY"/>
    <property type="match status" value="1"/>
</dbReference>
<dbReference type="Proteomes" id="UP000239471">
    <property type="component" value="Unassembled WGS sequence"/>
</dbReference>
<keyword evidence="6" id="KW-0598">Phosphotransferase system</keyword>
<feature type="transmembrane region" description="Helical" evidence="12">
    <location>
        <begin position="363"/>
        <end position="382"/>
    </location>
</feature>
<sequence length="622" mass="66080">MDYNKVAKEILNHIGGERNVESATHCATRLRLVLKDEKKANEKALEQMEEVKGVFSSSGQLQIIIGQGTVNKVYKALIENNNIKASNLSEAKKEAMKKLNPVQRFARVLSNIFVPIIPAIVASGLLMGLLGMCKTFGWVSGDSGIFVLLDMFSNAAFVFLPVLIAFSAAKEFDVNPFLAATLGGILIHPALQNGWTVGGGITNNISVFGLNVGMVGYQGTVLPILIAVWVMGYIERGIRKIVPDILDIIVTPFLTLMSTAFIALLVIGPLGRLLGDGISFGLQGLYSTAGPVAGVVFGGLYSLIVITGVHHSFHAIEAGLLTNPEIGVNFLLPIWAMANIGQGGASLAVYFKTKSTKLKSIAAPASLSCMLGITEAAIFGVNLKLVRPFIAAAIGGAVGGGFVVLMKVSMTAVGVTGIPGIAIVKQGSMMQYIIGMVIAFGTAFIMTYVLGFKDEESQSEKTENTIIKTKGSEVLFAPMKGEAVSIEDMPDKTFADKLLGDGIAINPTDGTVVSPVDGTIALVYETKHAIAIITESGVEVLLHIGIDTVKMNGEGFKSFVNCGDKVKAGDKLLEVDLDLIEEKATSKITAMVITNTDNFKSIKQLKFGSVNLNEKVVEVNFN</sequence>
<dbReference type="RefSeq" id="WP_106060387.1">
    <property type="nucleotide sequence ID" value="NZ_PVXQ01000028.1"/>
</dbReference>
<dbReference type="InterPro" id="IPR003352">
    <property type="entry name" value="PTS_EIIC"/>
</dbReference>
<dbReference type="InterPro" id="IPR013013">
    <property type="entry name" value="PTS_EIIC_1"/>
</dbReference>
<evidence type="ECO:0000256" key="5">
    <source>
        <dbReference type="ARBA" id="ARBA00022679"/>
    </source>
</evidence>
<dbReference type="Pfam" id="PF02378">
    <property type="entry name" value="PTS_EIIC"/>
    <property type="match status" value="1"/>
</dbReference>
<dbReference type="NCBIfam" id="TIGR00826">
    <property type="entry name" value="EIIB_glc"/>
    <property type="match status" value="1"/>
</dbReference>
<evidence type="ECO:0000256" key="8">
    <source>
        <dbReference type="ARBA" id="ARBA00022777"/>
    </source>
</evidence>
<feature type="transmembrane region" description="Helical" evidence="12">
    <location>
        <begin position="389"/>
        <end position="409"/>
    </location>
</feature>
<evidence type="ECO:0000256" key="6">
    <source>
        <dbReference type="ARBA" id="ARBA00022683"/>
    </source>
</evidence>
<feature type="transmembrane region" description="Helical" evidence="12">
    <location>
        <begin position="330"/>
        <end position="351"/>
    </location>
</feature>